<proteinExistence type="predicted"/>
<organism evidence="2 3">
    <name type="scientific">Ralstonia nicotianae (strain ATCC BAA-1114 / GMI1000)</name>
    <name type="common">Ralstonia solanacearum</name>
    <dbReference type="NCBI Taxonomy" id="267608"/>
    <lineage>
        <taxon>Bacteria</taxon>
        <taxon>Pseudomonadati</taxon>
        <taxon>Pseudomonadota</taxon>
        <taxon>Betaproteobacteria</taxon>
        <taxon>Burkholderiales</taxon>
        <taxon>Burkholderiaceae</taxon>
        <taxon>Ralstonia</taxon>
        <taxon>Ralstonia solanacearum species complex</taxon>
    </lineage>
</organism>
<name>Q8XTC9_RALN1</name>
<keyword evidence="3" id="KW-1185">Reference proteome</keyword>
<evidence type="ECO:0000313" key="3">
    <source>
        <dbReference type="Proteomes" id="UP000001436"/>
    </source>
</evidence>
<feature type="compositionally biased region" description="Polar residues" evidence="1">
    <location>
        <begin position="73"/>
        <end position="85"/>
    </location>
</feature>
<dbReference type="Proteomes" id="UP000001436">
    <property type="component" value="Plasmid pGMI1000MP"/>
</dbReference>
<dbReference type="AlphaFoldDB" id="Q8XTC9"/>
<reference evidence="2 3" key="1">
    <citation type="journal article" date="2002" name="Nature">
        <title>Genome sequence of the plant pathogen Ralstonia solanacearum.</title>
        <authorList>
            <person name="Salanoubat M."/>
            <person name="Genin S."/>
            <person name="Artiguenave F."/>
            <person name="Gouzy J."/>
            <person name="Mangenot S."/>
            <person name="Arlat M."/>
            <person name="Billault A."/>
            <person name="Brottier P."/>
            <person name="Camus J.C."/>
            <person name="Cattolico L."/>
            <person name="Chandler M."/>
            <person name="Choisne N."/>
            <person name="Claudel-Renard C."/>
            <person name="Cunnac S."/>
            <person name="Demange N."/>
            <person name="Gaspin C."/>
            <person name="Lavie M."/>
            <person name="Moisan A."/>
            <person name="Robert C."/>
            <person name="Saurin W."/>
            <person name="Schiex T."/>
            <person name="Siguier P."/>
            <person name="Thebault P."/>
            <person name="Whalen M."/>
            <person name="Wincker P."/>
            <person name="Levy M."/>
            <person name="Weissenbach J."/>
            <person name="Boucher C.A."/>
        </authorList>
    </citation>
    <scope>NUCLEOTIDE SEQUENCE [LARGE SCALE GENOMIC DNA]</scope>
    <source>
        <strain evidence="3">ATCC BAA-1114 / GMI1000</strain>
    </source>
</reference>
<dbReference type="STRING" id="267608.RSp0184"/>
<gene>
    <name evidence="2" type="ordered locus">RSp0184</name>
</gene>
<dbReference type="EMBL" id="AL646053">
    <property type="protein sequence ID" value="CAD17335.1"/>
    <property type="molecule type" value="Genomic_DNA"/>
</dbReference>
<dbReference type="HOGENOM" id="CLU_2318140_0_0_4"/>
<evidence type="ECO:0000313" key="2">
    <source>
        <dbReference type="EMBL" id="CAD17335.1"/>
    </source>
</evidence>
<accession>Q8XTC9</accession>
<feature type="region of interest" description="Disordered" evidence="1">
    <location>
        <begin position="72"/>
        <end position="99"/>
    </location>
</feature>
<dbReference type="KEGG" id="rso:RSp0184"/>
<evidence type="ECO:0000256" key="1">
    <source>
        <dbReference type="SAM" id="MobiDB-lite"/>
    </source>
</evidence>
<geneLocation type="plasmid" evidence="3">
    <name>megaplasmid Rsp</name>
</geneLocation>
<protein>
    <submittedName>
        <fullName evidence="2">Uncharacterized protein</fullName>
    </submittedName>
</protein>
<dbReference type="EnsemblBacteria" id="CAD17335">
    <property type="protein sequence ID" value="CAD17335"/>
    <property type="gene ID" value="RSp0184"/>
</dbReference>
<sequence length="99" mass="10865">MRRGSLLRYRGSARAAAYCGGSVWPRIAGITAQQRGLVLRFHSDRRDKGFHAAARFTRTAARCRSRPSVLRSVFSSNSRGTTGSRASVMPNIAGRSVIR</sequence>